<gene>
    <name evidence="2" type="ORF">IAA66_00250</name>
</gene>
<proteinExistence type="predicted"/>
<dbReference type="SUPFAM" id="SSF50346">
    <property type="entry name" value="PRC-barrel domain"/>
    <property type="match status" value="1"/>
</dbReference>
<dbReference type="EMBL" id="DVFI01000003">
    <property type="protein sequence ID" value="HIQ62002.1"/>
    <property type="molecule type" value="Genomic_DNA"/>
</dbReference>
<dbReference type="InterPro" id="IPR014238">
    <property type="entry name" value="Spore_YlmC/YmxH"/>
</dbReference>
<protein>
    <submittedName>
        <fullName evidence="2">YlmC/YmxH family sporulation protein</fullName>
    </submittedName>
</protein>
<feature type="domain" description="PRC-barrel" evidence="1">
    <location>
        <begin position="2"/>
        <end position="78"/>
    </location>
</feature>
<reference evidence="2" key="2">
    <citation type="journal article" date="2021" name="PeerJ">
        <title>Extensive microbial diversity within the chicken gut microbiome revealed by metagenomics and culture.</title>
        <authorList>
            <person name="Gilroy R."/>
            <person name="Ravi A."/>
            <person name="Getino M."/>
            <person name="Pursley I."/>
            <person name="Horton D.L."/>
            <person name="Alikhan N.F."/>
            <person name="Baker D."/>
            <person name="Gharbi K."/>
            <person name="Hall N."/>
            <person name="Watson M."/>
            <person name="Adriaenssens E.M."/>
            <person name="Foster-Nyarko E."/>
            <person name="Jarju S."/>
            <person name="Secka A."/>
            <person name="Antonio M."/>
            <person name="Oren A."/>
            <person name="Chaudhuri R.R."/>
            <person name="La Ragione R."/>
            <person name="Hildebrand F."/>
            <person name="Pallen M.J."/>
        </authorList>
    </citation>
    <scope>NUCLEOTIDE SEQUENCE</scope>
    <source>
        <strain evidence="2">ChiHile30-977</strain>
    </source>
</reference>
<comment type="caution">
    <text evidence="2">The sequence shown here is derived from an EMBL/GenBank/DDBJ whole genome shotgun (WGS) entry which is preliminary data.</text>
</comment>
<dbReference type="PANTHER" id="PTHR40061:SF1">
    <property type="entry name" value="SPORULATION PROTEIN YLMC-RELATED"/>
    <property type="match status" value="1"/>
</dbReference>
<sequence>MSLSELKNLDVVNVCDGKRIGKVFDIEFDAQTGCVEALVVPGGFDFLTLVRGERRGLVIPWRQVCRIGDDVILVEYNAE</sequence>
<name>A0A9D1CHW1_9FIRM</name>
<dbReference type="InterPro" id="IPR027275">
    <property type="entry name" value="PRC-brl_dom"/>
</dbReference>
<evidence type="ECO:0000313" key="3">
    <source>
        <dbReference type="Proteomes" id="UP000886819"/>
    </source>
</evidence>
<dbReference type="AlphaFoldDB" id="A0A9D1CHW1"/>
<dbReference type="Proteomes" id="UP000886819">
    <property type="component" value="Unassembled WGS sequence"/>
</dbReference>
<organism evidence="2 3">
    <name type="scientific">Candidatus Avichristensenella intestinipullorum</name>
    <dbReference type="NCBI Taxonomy" id="2840693"/>
    <lineage>
        <taxon>Bacteria</taxon>
        <taxon>Bacillati</taxon>
        <taxon>Bacillota</taxon>
        <taxon>Clostridia</taxon>
        <taxon>Candidatus Avichristensenella</taxon>
    </lineage>
</organism>
<accession>A0A9D1CHW1</accession>
<dbReference type="NCBIfam" id="TIGR02888">
    <property type="entry name" value="spore_YlmC_YmxH"/>
    <property type="match status" value="1"/>
</dbReference>
<dbReference type="Gene3D" id="2.30.30.240">
    <property type="entry name" value="PRC-barrel domain"/>
    <property type="match status" value="1"/>
</dbReference>
<reference evidence="2" key="1">
    <citation type="submission" date="2020-10" db="EMBL/GenBank/DDBJ databases">
        <authorList>
            <person name="Gilroy R."/>
        </authorList>
    </citation>
    <scope>NUCLEOTIDE SEQUENCE</scope>
    <source>
        <strain evidence="2">ChiHile30-977</strain>
    </source>
</reference>
<dbReference type="InterPro" id="IPR011033">
    <property type="entry name" value="PRC_barrel-like_sf"/>
</dbReference>
<evidence type="ECO:0000259" key="1">
    <source>
        <dbReference type="Pfam" id="PF05239"/>
    </source>
</evidence>
<evidence type="ECO:0000313" key="2">
    <source>
        <dbReference type="EMBL" id="HIQ62002.1"/>
    </source>
</evidence>
<dbReference type="Pfam" id="PF05239">
    <property type="entry name" value="PRC"/>
    <property type="match status" value="1"/>
</dbReference>
<dbReference type="PANTHER" id="PTHR40061">
    <property type="entry name" value="SPORULATION PROTEIN YLMC-RELATED"/>
    <property type="match status" value="1"/>
</dbReference>